<feature type="repeat" description="PPR" evidence="5">
    <location>
        <begin position="111"/>
        <end position="145"/>
    </location>
</feature>
<evidence type="ECO:0000259" key="7">
    <source>
        <dbReference type="Pfam" id="PF23276"/>
    </source>
</evidence>
<comment type="function">
    <text evidence="3">Regulates mitochondrial small subunit maturation by controlling 15S rRNA 5'-end processing. Localizes to the 5' precursor of the 15S rRNA in a position that is subsequently occupied by mS47 in the mature yeast mtSSU. Uses structure and sequence-specific RNA recognition, binding to a single-stranded region of the precursor and specifically recognizing bases -6 to -1. The exchange of Ccm1 for mS47 is coupled to the irreversible removal of precursor rRNA that is accompanied by conformational changes of the mitoribosomal proteins uS5m and mS26. These conformational changes signal completion of 5'-end rRNA processing through protection of the mature 5'-end of the 15S rRNA and stabilization of mS47. The removal of the 5' precursor together with the dissociation of Ccm1 may be catalyzed by the 5'-3' exoribonuclease Pet127. Involved in the specific removal of group I introns in mitochondrial encoded transcripts.</text>
</comment>
<dbReference type="Pfam" id="PF13041">
    <property type="entry name" value="PPR_2"/>
    <property type="match status" value="2"/>
</dbReference>
<name>A0A1Y2J1R9_TRAC3</name>
<comment type="subunit">
    <text evidence="4">Binds to mitochondrial small subunit 15S rRNA.</text>
</comment>
<evidence type="ECO:0000256" key="3">
    <source>
        <dbReference type="ARBA" id="ARBA00044493"/>
    </source>
</evidence>
<sequence length="561" mass="62606">MLASSSRNALKRAQRSVRCAAVEVSAVASVHEQRRYASAAQSTFDYNAAALNPERALRRSAARNAESNLRGATHTPLARYNMQLATLMDYKQTNKAMHLARKMKQEGIEPDVTTYNNIIAACAHEKLVKEAHAVFADMLAMGIEPNRHTFHNLMKGIDVKDQDDLHEVLRAMEEWGILPNEFTYEIIITRLAHMQRLELALQYLASLPRLGLSPTLNTATAVITTAANLGFARLAVDLSLAFEQMSVRRLEGSTWSDVLVSCAEALYADGVGLAWRRVVHEHKMLPDEGCCIQVLHTAARHGLPSLALEVIEVLKRIEIVWCEHHIAPVIEAMCQHDELKEAMMMLSYMRQNDIIPTLETATPILKLVSKDTDAVDHAWGQLEILYEEGQGVDVVALNVVIQGAIVLRDLQRAVGTYKACGRLGVKPDIDTYNLLLLGCIDARHRELGDRLLSDMKEAGIKPDQTTYERMVRLCLTQSTYEDAFFYLEEMKTLGMVPPVTIYEALIRKLYSVGDVRYKIALEEMKECGYDVSPRLKSFVESGGSHDGPQAAQPVSVEPVLL</sequence>
<feature type="repeat" description="PPR" evidence="5">
    <location>
        <begin position="180"/>
        <end position="214"/>
    </location>
</feature>
<evidence type="ECO:0000256" key="6">
    <source>
        <dbReference type="SAM" id="MobiDB-lite"/>
    </source>
</evidence>
<dbReference type="Proteomes" id="UP000193067">
    <property type="component" value="Unassembled WGS sequence"/>
</dbReference>
<feature type="repeat" description="PPR" evidence="5">
    <location>
        <begin position="428"/>
        <end position="462"/>
    </location>
</feature>
<dbReference type="EMBL" id="KZ084089">
    <property type="protein sequence ID" value="OSD06764.1"/>
    <property type="molecule type" value="Genomic_DNA"/>
</dbReference>
<evidence type="ECO:0000256" key="4">
    <source>
        <dbReference type="ARBA" id="ARBA00044511"/>
    </source>
</evidence>
<evidence type="ECO:0000313" key="9">
    <source>
        <dbReference type="Proteomes" id="UP000193067"/>
    </source>
</evidence>
<feature type="repeat" description="PPR" evidence="5">
    <location>
        <begin position="463"/>
        <end position="497"/>
    </location>
</feature>
<feature type="domain" description="Pentatricopeptide repeat-containing protein-mitochondrial" evidence="7">
    <location>
        <begin position="288"/>
        <end position="420"/>
    </location>
</feature>
<dbReference type="Gene3D" id="1.25.40.10">
    <property type="entry name" value="Tetratricopeptide repeat domain"/>
    <property type="match status" value="4"/>
</dbReference>
<dbReference type="AlphaFoldDB" id="A0A1Y2J1R9"/>
<evidence type="ECO:0000256" key="1">
    <source>
        <dbReference type="ARBA" id="ARBA00006192"/>
    </source>
</evidence>
<evidence type="ECO:0000256" key="5">
    <source>
        <dbReference type="PROSITE-ProRule" id="PRU00708"/>
    </source>
</evidence>
<dbReference type="PANTHER" id="PTHR47936">
    <property type="entry name" value="PPR_LONG DOMAIN-CONTAINING PROTEIN"/>
    <property type="match status" value="1"/>
</dbReference>
<gene>
    <name evidence="8" type="ORF">PYCCODRAFT_1430955</name>
</gene>
<evidence type="ECO:0000256" key="2">
    <source>
        <dbReference type="ARBA" id="ARBA00022737"/>
    </source>
</evidence>
<keyword evidence="9" id="KW-1185">Reference proteome</keyword>
<protein>
    <recommendedName>
        <fullName evidence="7">Pentatricopeptide repeat-containing protein-mitochondrial domain-containing protein</fullName>
    </recommendedName>
</protein>
<dbReference type="InterPro" id="IPR011990">
    <property type="entry name" value="TPR-like_helical_dom_sf"/>
</dbReference>
<dbReference type="PROSITE" id="PS51375">
    <property type="entry name" value="PPR"/>
    <property type="match status" value="4"/>
</dbReference>
<reference evidence="8 9" key="1">
    <citation type="journal article" date="2015" name="Biotechnol. Biofuels">
        <title>Enhanced degradation of softwood versus hardwood by the white-rot fungus Pycnoporus coccineus.</title>
        <authorList>
            <person name="Couturier M."/>
            <person name="Navarro D."/>
            <person name="Chevret D."/>
            <person name="Henrissat B."/>
            <person name="Piumi F."/>
            <person name="Ruiz-Duenas F.J."/>
            <person name="Martinez A.T."/>
            <person name="Grigoriev I.V."/>
            <person name="Riley R."/>
            <person name="Lipzen A."/>
            <person name="Berrin J.G."/>
            <person name="Master E.R."/>
            <person name="Rosso M.N."/>
        </authorList>
    </citation>
    <scope>NUCLEOTIDE SEQUENCE [LARGE SCALE GENOMIC DNA]</scope>
    <source>
        <strain evidence="8 9">BRFM310</strain>
    </source>
</reference>
<dbReference type="NCBIfam" id="TIGR00756">
    <property type="entry name" value="PPR"/>
    <property type="match status" value="2"/>
</dbReference>
<dbReference type="InterPro" id="IPR002885">
    <property type="entry name" value="PPR_rpt"/>
</dbReference>
<dbReference type="InterPro" id="IPR057027">
    <property type="entry name" value="TPR_mt"/>
</dbReference>
<dbReference type="STRING" id="1353009.A0A1Y2J1R9"/>
<accession>A0A1Y2J1R9</accession>
<keyword evidence="2" id="KW-0677">Repeat</keyword>
<dbReference type="PANTHER" id="PTHR47936:SF1">
    <property type="entry name" value="PENTATRICOPEPTIDE REPEAT-CONTAINING PROTEIN GUN1, CHLOROPLASTIC"/>
    <property type="match status" value="1"/>
</dbReference>
<dbReference type="OrthoDB" id="185373at2759"/>
<proteinExistence type="inferred from homology"/>
<comment type="similarity">
    <text evidence="1">Belongs to the CCM1 family.</text>
</comment>
<dbReference type="Pfam" id="PF23276">
    <property type="entry name" value="TPR_24"/>
    <property type="match status" value="1"/>
</dbReference>
<evidence type="ECO:0000313" key="8">
    <source>
        <dbReference type="EMBL" id="OSD06764.1"/>
    </source>
</evidence>
<organism evidence="8 9">
    <name type="scientific">Trametes coccinea (strain BRFM310)</name>
    <name type="common">Pycnoporus coccineus</name>
    <dbReference type="NCBI Taxonomy" id="1353009"/>
    <lineage>
        <taxon>Eukaryota</taxon>
        <taxon>Fungi</taxon>
        <taxon>Dikarya</taxon>
        <taxon>Basidiomycota</taxon>
        <taxon>Agaricomycotina</taxon>
        <taxon>Agaricomycetes</taxon>
        <taxon>Polyporales</taxon>
        <taxon>Polyporaceae</taxon>
        <taxon>Trametes</taxon>
    </lineage>
</organism>
<feature type="region of interest" description="Disordered" evidence="6">
    <location>
        <begin position="540"/>
        <end position="561"/>
    </location>
</feature>